<dbReference type="Pfam" id="PF15297">
    <property type="entry name" value="CKAP2_C"/>
    <property type="match status" value="1"/>
</dbReference>
<dbReference type="PANTHER" id="PTHR16076">
    <property type="entry name" value="CYTOSKELETON ASSOCIATED PROTEIN 2-RELATED"/>
    <property type="match status" value="1"/>
</dbReference>
<evidence type="ECO:0000259" key="7">
    <source>
        <dbReference type="Pfam" id="PF15297"/>
    </source>
</evidence>
<comment type="subcellular location">
    <subcellularLocation>
        <location evidence="1">Cytoplasm</location>
        <location evidence="1">Cytoskeleton</location>
    </subcellularLocation>
</comment>
<evidence type="ECO:0000313" key="8">
    <source>
        <dbReference type="EMBL" id="CEK80864.1"/>
    </source>
</evidence>
<proteinExistence type="inferred from homology"/>
<dbReference type="PANTHER" id="PTHR16076:SF8">
    <property type="entry name" value="CYTOSKELETON-ASSOCIATED PROTEIN 2"/>
    <property type="match status" value="1"/>
</dbReference>
<sequence length="250" mass="27761">AKAQQPLEDPSDVSSGSGSSFQNVKKEDVRTTIESMLEEYLHLFNSGCPLENILPWFHEMERNMPEMRTFATYYVCKAKVVANFPRMVLDVFCEAVQNNAQPSQLLAVEMKNYFSKRLSSVNSSNKTEIDVAQIQSPSSIQDVSDIKSLQNKDTVQVSSSSSDCIIVSNKQDPSVSDLGSTIKYSVGSVKSFLSDNTQAYVTPVRRSFRLSGKPPTPGSALRRELNSVSELSELECQSMLFKVNKAYAID</sequence>
<feature type="domain" description="Cytoskeleton-associated protein 2 C-terminal" evidence="7">
    <location>
        <begin position="32"/>
        <end position="149"/>
    </location>
</feature>
<accession>A0A0B7AIN8</accession>
<evidence type="ECO:0000256" key="3">
    <source>
        <dbReference type="ARBA" id="ARBA00022490"/>
    </source>
</evidence>
<name>A0A0B7AIN8_9EUPU</name>
<keyword evidence="5" id="KW-0206">Cytoskeleton</keyword>
<keyword evidence="4" id="KW-0597">Phosphoprotein</keyword>
<evidence type="ECO:0000256" key="4">
    <source>
        <dbReference type="ARBA" id="ARBA00022553"/>
    </source>
</evidence>
<feature type="non-terminal residue" evidence="8">
    <location>
        <position position="1"/>
    </location>
</feature>
<dbReference type="GO" id="GO:0007026">
    <property type="term" value="P:negative regulation of microtubule depolymerization"/>
    <property type="evidence" value="ECO:0007669"/>
    <property type="project" value="TreeGrafter"/>
</dbReference>
<protein>
    <recommendedName>
        <fullName evidence="7">Cytoskeleton-associated protein 2 C-terminal domain-containing protein</fullName>
    </recommendedName>
</protein>
<reference evidence="8" key="1">
    <citation type="submission" date="2014-12" db="EMBL/GenBank/DDBJ databases">
        <title>Insight into the proteome of Arion vulgaris.</title>
        <authorList>
            <person name="Aradska J."/>
            <person name="Bulat T."/>
            <person name="Smidak R."/>
            <person name="Sarate P."/>
            <person name="Gangsoo J."/>
            <person name="Sialana F."/>
            <person name="Bilban M."/>
            <person name="Lubec G."/>
        </authorList>
    </citation>
    <scope>NUCLEOTIDE SEQUENCE</scope>
    <source>
        <tissue evidence="8">Skin</tissue>
    </source>
</reference>
<dbReference type="InterPro" id="IPR026165">
    <property type="entry name" value="CKAP2_fam"/>
</dbReference>
<gene>
    <name evidence="8" type="primary">ORF123109</name>
</gene>
<dbReference type="GO" id="GO:0015630">
    <property type="term" value="C:microtubule cytoskeleton"/>
    <property type="evidence" value="ECO:0007669"/>
    <property type="project" value="TreeGrafter"/>
</dbReference>
<dbReference type="AlphaFoldDB" id="A0A0B7AIN8"/>
<comment type="similarity">
    <text evidence="2">Belongs to the CKAP2 family.</text>
</comment>
<evidence type="ECO:0000256" key="5">
    <source>
        <dbReference type="ARBA" id="ARBA00023212"/>
    </source>
</evidence>
<evidence type="ECO:0000256" key="6">
    <source>
        <dbReference type="SAM" id="MobiDB-lite"/>
    </source>
</evidence>
<dbReference type="InterPro" id="IPR029197">
    <property type="entry name" value="CKAP2_C"/>
</dbReference>
<dbReference type="EMBL" id="HACG01033999">
    <property type="protein sequence ID" value="CEK80864.1"/>
    <property type="molecule type" value="Transcribed_RNA"/>
</dbReference>
<organism evidence="8">
    <name type="scientific">Arion vulgaris</name>
    <dbReference type="NCBI Taxonomy" id="1028688"/>
    <lineage>
        <taxon>Eukaryota</taxon>
        <taxon>Metazoa</taxon>
        <taxon>Spiralia</taxon>
        <taxon>Lophotrochozoa</taxon>
        <taxon>Mollusca</taxon>
        <taxon>Gastropoda</taxon>
        <taxon>Heterobranchia</taxon>
        <taxon>Euthyneura</taxon>
        <taxon>Panpulmonata</taxon>
        <taxon>Eupulmonata</taxon>
        <taxon>Stylommatophora</taxon>
        <taxon>Helicina</taxon>
        <taxon>Arionoidea</taxon>
        <taxon>Arionidae</taxon>
        <taxon>Arion</taxon>
    </lineage>
</organism>
<keyword evidence="3" id="KW-0963">Cytoplasm</keyword>
<evidence type="ECO:0000256" key="2">
    <source>
        <dbReference type="ARBA" id="ARBA00009468"/>
    </source>
</evidence>
<evidence type="ECO:0000256" key="1">
    <source>
        <dbReference type="ARBA" id="ARBA00004245"/>
    </source>
</evidence>
<feature type="region of interest" description="Disordered" evidence="6">
    <location>
        <begin position="1"/>
        <end position="26"/>
    </location>
</feature>